<name>A0AAD4BK00_BOLED</name>
<dbReference type="Proteomes" id="UP001194468">
    <property type="component" value="Unassembled WGS sequence"/>
</dbReference>
<dbReference type="AlphaFoldDB" id="A0AAD4BK00"/>
<reference evidence="2" key="2">
    <citation type="journal article" date="2020" name="Nat. Commun.">
        <title>Large-scale genome sequencing of mycorrhizal fungi provides insights into the early evolution of symbiotic traits.</title>
        <authorList>
            <person name="Miyauchi S."/>
            <person name="Kiss E."/>
            <person name="Kuo A."/>
            <person name="Drula E."/>
            <person name="Kohler A."/>
            <person name="Sanchez-Garcia M."/>
            <person name="Morin E."/>
            <person name="Andreopoulos B."/>
            <person name="Barry K.W."/>
            <person name="Bonito G."/>
            <person name="Buee M."/>
            <person name="Carver A."/>
            <person name="Chen C."/>
            <person name="Cichocki N."/>
            <person name="Clum A."/>
            <person name="Culley D."/>
            <person name="Crous P.W."/>
            <person name="Fauchery L."/>
            <person name="Girlanda M."/>
            <person name="Hayes R.D."/>
            <person name="Keri Z."/>
            <person name="LaButti K."/>
            <person name="Lipzen A."/>
            <person name="Lombard V."/>
            <person name="Magnuson J."/>
            <person name="Maillard F."/>
            <person name="Murat C."/>
            <person name="Nolan M."/>
            <person name="Ohm R.A."/>
            <person name="Pangilinan J."/>
            <person name="Pereira M.F."/>
            <person name="Perotto S."/>
            <person name="Peter M."/>
            <person name="Pfister S."/>
            <person name="Riley R."/>
            <person name="Sitrit Y."/>
            <person name="Stielow J.B."/>
            <person name="Szollosi G."/>
            <person name="Zifcakova L."/>
            <person name="Stursova M."/>
            <person name="Spatafora J.W."/>
            <person name="Tedersoo L."/>
            <person name="Vaario L.M."/>
            <person name="Yamada A."/>
            <person name="Yan M."/>
            <person name="Wang P."/>
            <person name="Xu J."/>
            <person name="Bruns T."/>
            <person name="Baldrian P."/>
            <person name="Vilgalys R."/>
            <person name="Dunand C."/>
            <person name="Henrissat B."/>
            <person name="Grigoriev I.V."/>
            <person name="Hibbett D."/>
            <person name="Nagy L.G."/>
            <person name="Martin F.M."/>
        </authorList>
    </citation>
    <scope>NUCLEOTIDE SEQUENCE</scope>
    <source>
        <strain evidence="2">BED1</strain>
    </source>
</reference>
<protein>
    <submittedName>
        <fullName evidence="2">Uncharacterized protein</fullName>
    </submittedName>
</protein>
<gene>
    <name evidence="2" type="ORF">L210DRAFT_3649867</name>
</gene>
<proteinExistence type="predicted"/>
<organism evidence="2 3">
    <name type="scientific">Boletus edulis BED1</name>
    <dbReference type="NCBI Taxonomy" id="1328754"/>
    <lineage>
        <taxon>Eukaryota</taxon>
        <taxon>Fungi</taxon>
        <taxon>Dikarya</taxon>
        <taxon>Basidiomycota</taxon>
        <taxon>Agaricomycotina</taxon>
        <taxon>Agaricomycetes</taxon>
        <taxon>Agaricomycetidae</taxon>
        <taxon>Boletales</taxon>
        <taxon>Boletineae</taxon>
        <taxon>Boletaceae</taxon>
        <taxon>Boletoideae</taxon>
        <taxon>Boletus</taxon>
    </lineage>
</organism>
<sequence>MSSDKQRKRAAARLVFRTRTPHPASIPIPVPRSSLPLGPERANPTAVHMRLRGVPTCPRSSRPTRQVGLPFLAEERTALLPIYSLSRPSVPSHPSTPLQPPPLVGLAYRAMSKDGEFVEFR</sequence>
<feature type="region of interest" description="Disordered" evidence="1">
    <location>
        <begin position="1"/>
        <end position="42"/>
    </location>
</feature>
<comment type="caution">
    <text evidence="2">The sequence shown here is derived from an EMBL/GenBank/DDBJ whole genome shotgun (WGS) entry which is preliminary data.</text>
</comment>
<dbReference type="EMBL" id="WHUW01000035">
    <property type="protein sequence ID" value="KAF8433202.1"/>
    <property type="molecule type" value="Genomic_DNA"/>
</dbReference>
<evidence type="ECO:0000313" key="2">
    <source>
        <dbReference type="EMBL" id="KAF8433202.1"/>
    </source>
</evidence>
<reference evidence="2" key="1">
    <citation type="submission" date="2019-10" db="EMBL/GenBank/DDBJ databases">
        <authorList>
            <consortium name="DOE Joint Genome Institute"/>
            <person name="Kuo A."/>
            <person name="Miyauchi S."/>
            <person name="Kiss E."/>
            <person name="Drula E."/>
            <person name="Kohler A."/>
            <person name="Sanchez-Garcia M."/>
            <person name="Andreopoulos B."/>
            <person name="Barry K.W."/>
            <person name="Bonito G."/>
            <person name="Buee M."/>
            <person name="Carver A."/>
            <person name="Chen C."/>
            <person name="Cichocki N."/>
            <person name="Clum A."/>
            <person name="Culley D."/>
            <person name="Crous P.W."/>
            <person name="Fauchery L."/>
            <person name="Girlanda M."/>
            <person name="Hayes R."/>
            <person name="Keri Z."/>
            <person name="LaButti K."/>
            <person name="Lipzen A."/>
            <person name="Lombard V."/>
            <person name="Magnuson J."/>
            <person name="Maillard F."/>
            <person name="Morin E."/>
            <person name="Murat C."/>
            <person name="Nolan M."/>
            <person name="Ohm R."/>
            <person name="Pangilinan J."/>
            <person name="Pereira M."/>
            <person name="Perotto S."/>
            <person name="Peter M."/>
            <person name="Riley R."/>
            <person name="Sitrit Y."/>
            <person name="Stielow B."/>
            <person name="Szollosi G."/>
            <person name="Zifcakova L."/>
            <person name="Stursova M."/>
            <person name="Spatafora J.W."/>
            <person name="Tedersoo L."/>
            <person name="Vaario L.-M."/>
            <person name="Yamada A."/>
            <person name="Yan M."/>
            <person name="Wang P."/>
            <person name="Xu J."/>
            <person name="Bruns T."/>
            <person name="Baldrian P."/>
            <person name="Vilgalys R."/>
            <person name="Henrissat B."/>
            <person name="Grigoriev I.V."/>
            <person name="Hibbett D."/>
            <person name="Nagy L.G."/>
            <person name="Martin F.M."/>
        </authorList>
    </citation>
    <scope>NUCLEOTIDE SEQUENCE</scope>
    <source>
        <strain evidence="2">BED1</strain>
    </source>
</reference>
<accession>A0AAD4BK00</accession>
<evidence type="ECO:0000313" key="3">
    <source>
        <dbReference type="Proteomes" id="UP001194468"/>
    </source>
</evidence>
<evidence type="ECO:0000256" key="1">
    <source>
        <dbReference type="SAM" id="MobiDB-lite"/>
    </source>
</evidence>
<feature type="compositionally biased region" description="Basic residues" evidence="1">
    <location>
        <begin position="1"/>
        <end position="11"/>
    </location>
</feature>
<keyword evidence="3" id="KW-1185">Reference proteome</keyword>